<evidence type="ECO:0000313" key="2">
    <source>
        <dbReference type="Proteomes" id="UP000239772"/>
    </source>
</evidence>
<protein>
    <submittedName>
        <fullName evidence="1">Uncharacterized protein</fullName>
    </submittedName>
</protein>
<gene>
    <name evidence="1" type="ORF">SLNSH_03825</name>
</gene>
<name>A0A2T1HXW4_9HYPH</name>
<dbReference type="Proteomes" id="UP000239772">
    <property type="component" value="Unassembled WGS sequence"/>
</dbReference>
<dbReference type="RefSeq" id="WP_106335332.1">
    <property type="nucleotide sequence ID" value="NZ_PVZS01000003.1"/>
</dbReference>
<evidence type="ECO:0000313" key="1">
    <source>
        <dbReference type="EMBL" id="PSC06418.1"/>
    </source>
</evidence>
<comment type="caution">
    <text evidence="1">The sequence shown here is derived from an EMBL/GenBank/DDBJ whole genome shotgun (WGS) entry which is preliminary data.</text>
</comment>
<reference evidence="2" key="1">
    <citation type="submission" date="2018-03" db="EMBL/GenBank/DDBJ databases">
        <authorList>
            <person name="Sun L."/>
            <person name="Liu H."/>
            <person name="Chen W."/>
            <person name="Huang K."/>
            <person name="Liu W."/>
            <person name="Gao X."/>
        </authorList>
    </citation>
    <scope>NUCLEOTIDE SEQUENCE [LARGE SCALE GENOMIC DNA]</scope>
    <source>
        <strain evidence="2">SH9</strain>
    </source>
</reference>
<keyword evidence="2" id="KW-1185">Reference proteome</keyword>
<accession>A0A2T1HXW4</accession>
<dbReference type="AlphaFoldDB" id="A0A2T1HXW4"/>
<sequence length="61" mass="7041">MISKTDIEAFSDGQQLFVRDGDERPSEASSSFRAIEQASRAWLTAWATLWRLFTPPWLRLP</sequence>
<dbReference type="EMBL" id="PVZS01000003">
    <property type="protein sequence ID" value="PSC06418.1"/>
    <property type="molecule type" value="Genomic_DNA"/>
</dbReference>
<organism evidence="1 2">
    <name type="scientific">Alsobacter soli</name>
    <dbReference type="NCBI Taxonomy" id="2109933"/>
    <lineage>
        <taxon>Bacteria</taxon>
        <taxon>Pseudomonadati</taxon>
        <taxon>Pseudomonadota</taxon>
        <taxon>Alphaproteobacteria</taxon>
        <taxon>Hyphomicrobiales</taxon>
        <taxon>Alsobacteraceae</taxon>
        <taxon>Alsobacter</taxon>
    </lineage>
</organism>
<proteinExistence type="predicted"/>